<sequence>MPNPKPADSKFTEEDLKKQVRLLRSQGPDIFFVFENVYRYEEKGIGEGGEMRKVEGGKIKVRNRHRLNQLQEIKVIRQLVGPEGYDGYLVHFNNPGQAIDVLGLLGTKTIEYRIQRKGEAPKVSGVCTDGGSINKMRGHPRSKVTILVPDIFEIHHTYLPYRIEMRILLREGLWHEIMELAILAINGRVFDDPVGLATTDISPIAVAGSIIHQAVDNALGQKSKHNFYPWEGDIEEDGDAWAHQGKTWEEEAERLEGVASMLENQGTYIRANYVWAEAADAWEKAAQAWEASTYPEAAERAKTARKNMESALRKAGHWEVVGSPGKKVTIRYENWFGDFKAVIRDYVYRWVESKTGPSSRNGRIIWGENVAPGFYHIEEINTGEKAEFKILPKKSLVLEAKFVRDSFGSLYLSIEYKNWPTGKRIGIRIIGPSGSELHSKETERTDGKLEWGKNHDFKLGEYTIMAFVDQQYGDPFLKELLQKGQLIAPKKIKAPAWDVSSAGRYIVITYKNWIDRFRGEILDTSGKKMETFDKSSGDGKIEWGDNSKVEAGVYFVKVKLGSNKYEVKKAIILK</sequence>
<accession>A0A532UY42</accession>
<comment type="caution">
    <text evidence="1">The sequence shown here is derived from an EMBL/GenBank/DDBJ whole genome shotgun (WGS) entry which is preliminary data.</text>
</comment>
<name>A0A532UY42_UNCT6</name>
<gene>
    <name evidence="1" type="ORF">CEE36_10095</name>
</gene>
<reference evidence="1 2" key="1">
    <citation type="submission" date="2017-06" db="EMBL/GenBank/DDBJ databases">
        <title>Novel microbial phyla capable of carbon fixation and sulfur reduction in deep-sea sediments.</title>
        <authorList>
            <person name="Huang J."/>
            <person name="Baker B."/>
            <person name="Wang Y."/>
        </authorList>
    </citation>
    <scope>NUCLEOTIDE SEQUENCE [LARGE SCALE GENOMIC DNA]</scope>
    <source>
        <strain evidence="1">B3_TA06</strain>
    </source>
</reference>
<organism evidence="1 2">
    <name type="scientific">candidate division TA06 bacterium B3_TA06</name>
    <dbReference type="NCBI Taxonomy" id="2012487"/>
    <lineage>
        <taxon>Bacteria</taxon>
        <taxon>Bacteria division TA06</taxon>
    </lineage>
</organism>
<protein>
    <submittedName>
        <fullName evidence="1">Uncharacterized protein</fullName>
    </submittedName>
</protein>
<proteinExistence type="predicted"/>
<evidence type="ECO:0000313" key="2">
    <source>
        <dbReference type="Proteomes" id="UP000317778"/>
    </source>
</evidence>
<dbReference type="EMBL" id="NJBO01000022">
    <property type="protein sequence ID" value="TKJ39873.1"/>
    <property type="molecule type" value="Genomic_DNA"/>
</dbReference>
<dbReference type="AlphaFoldDB" id="A0A532UY42"/>
<dbReference type="Proteomes" id="UP000317778">
    <property type="component" value="Unassembled WGS sequence"/>
</dbReference>
<evidence type="ECO:0000313" key="1">
    <source>
        <dbReference type="EMBL" id="TKJ39873.1"/>
    </source>
</evidence>